<proteinExistence type="predicted"/>
<sequence length="219" mass="23808">MTAGRPGLGDTDGHLTVSTSPETTAQLRHPEPDNVHIHTLHLQGLRALTAEEHNFRTIFRTFLLPVWPKWDCAPSAQVPTSGRGRAGLTTPARTSVLLARHPFASLQKTRVEDRATAKGQVQVRLRSGATGQGLSILRRPARPQRPRGNTALPEWPAVSLAREVQYQGLAPFSTASEASQAFPDPSRLAPRLAEHPWRSQPGTGTKQPSPQPGCPVSDR</sequence>
<dbReference type="EMBL" id="OX596085">
    <property type="protein sequence ID" value="CAI9690268.1"/>
    <property type="molecule type" value="Genomic_DNA"/>
</dbReference>
<evidence type="ECO:0000313" key="1">
    <source>
        <dbReference type="EMBL" id="CAI9690268.1"/>
    </source>
</evidence>
<organism evidence="1 2">
    <name type="scientific">Rangifer tarandus platyrhynchus</name>
    <name type="common">Svalbard reindeer</name>
    <dbReference type="NCBI Taxonomy" id="3082113"/>
    <lineage>
        <taxon>Eukaryota</taxon>
        <taxon>Metazoa</taxon>
        <taxon>Chordata</taxon>
        <taxon>Craniata</taxon>
        <taxon>Vertebrata</taxon>
        <taxon>Euteleostomi</taxon>
        <taxon>Mammalia</taxon>
        <taxon>Eutheria</taxon>
        <taxon>Laurasiatheria</taxon>
        <taxon>Artiodactyla</taxon>
        <taxon>Ruminantia</taxon>
        <taxon>Pecora</taxon>
        <taxon>Cervidae</taxon>
        <taxon>Odocoileinae</taxon>
        <taxon>Rangifer</taxon>
    </lineage>
</organism>
<name>A0ACB0DPW1_RANTA</name>
<accession>A0ACB0DPW1</accession>
<reference evidence="1" key="1">
    <citation type="submission" date="2023-05" db="EMBL/GenBank/DDBJ databases">
        <authorList>
            <consortium name="ELIXIR-Norway"/>
        </authorList>
    </citation>
    <scope>NUCLEOTIDE SEQUENCE</scope>
</reference>
<dbReference type="Proteomes" id="UP001162501">
    <property type="component" value="Chromosome 1"/>
</dbReference>
<gene>
    <name evidence="1" type="ORF">MRATA1EN3_LOCUS1481</name>
</gene>
<protein>
    <submittedName>
        <fullName evidence="1">Uncharacterized protein</fullName>
    </submittedName>
</protein>
<evidence type="ECO:0000313" key="2">
    <source>
        <dbReference type="Proteomes" id="UP001162501"/>
    </source>
</evidence>